<accession>A0A9D4Q7Z6</accession>
<dbReference type="EMBL" id="JABSTV010001248">
    <property type="protein sequence ID" value="KAH7970059.1"/>
    <property type="molecule type" value="Genomic_DNA"/>
</dbReference>
<dbReference type="Pfam" id="PF14844">
    <property type="entry name" value="PH_BEACH"/>
    <property type="match status" value="1"/>
</dbReference>
<dbReference type="InterPro" id="IPR011993">
    <property type="entry name" value="PH-like_dom_sf"/>
</dbReference>
<gene>
    <name evidence="2" type="ORF">HPB52_023948</name>
</gene>
<organism evidence="2 3">
    <name type="scientific">Rhipicephalus sanguineus</name>
    <name type="common">Brown dog tick</name>
    <name type="synonym">Ixodes sanguineus</name>
    <dbReference type="NCBI Taxonomy" id="34632"/>
    <lineage>
        <taxon>Eukaryota</taxon>
        <taxon>Metazoa</taxon>
        <taxon>Ecdysozoa</taxon>
        <taxon>Arthropoda</taxon>
        <taxon>Chelicerata</taxon>
        <taxon>Arachnida</taxon>
        <taxon>Acari</taxon>
        <taxon>Parasitiformes</taxon>
        <taxon>Ixodida</taxon>
        <taxon>Ixodoidea</taxon>
        <taxon>Ixodidae</taxon>
        <taxon>Rhipicephalinae</taxon>
        <taxon>Rhipicephalus</taxon>
        <taxon>Rhipicephalus</taxon>
    </lineage>
</organism>
<proteinExistence type="predicted"/>
<reference evidence="2" key="1">
    <citation type="journal article" date="2020" name="Cell">
        <title>Large-Scale Comparative Analyses of Tick Genomes Elucidate Their Genetic Diversity and Vector Capacities.</title>
        <authorList>
            <consortium name="Tick Genome and Microbiome Consortium (TIGMIC)"/>
            <person name="Jia N."/>
            <person name="Wang J."/>
            <person name="Shi W."/>
            <person name="Du L."/>
            <person name="Sun Y."/>
            <person name="Zhan W."/>
            <person name="Jiang J.F."/>
            <person name="Wang Q."/>
            <person name="Zhang B."/>
            <person name="Ji P."/>
            <person name="Bell-Sakyi L."/>
            <person name="Cui X.M."/>
            <person name="Yuan T.T."/>
            <person name="Jiang B.G."/>
            <person name="Yang W.F."/>
            <person name="Lam T.T."/>
            <person name="Chang Q.C."/>
            <person name="Ding S.J."/>
            <person name="Wang X.J."/>
            <person name="Zhu J.G."/>
            <person name="Ruan X.D."/>
            <person name="Zhao L."/>
            <person name="Wei J.T."/>
            <person name="Ye R.Z."/>
            <person name="Que T.C."/>
            <person name="Du C.H."/>
            <person name="Zhou Y.H."/>
            <person name="Cheng J.X."/>
            <person name="Dai P.F."/>
            <person name="Guo W.B."/>
            <person name="Han X.H."/>
            <person name="Huang E.J."/>
            <person name="Li L.F."/>
            <person name="Wei W."/>
            <person name="Gao Y.C."/>
            <person name="Liu J.Z."/>
            <person name="Shao H.Z."/>
            <person name="Wang X."/>
            <person name="Wang C.C."/>
            <person name="Yang T.C."/>
            <person name="Huo Q.B."/>
            <person name="Li W."/>
            <person name="Chen H.Y."/>
            <person name="Chen S.E."/>
            <person name="Zhou L.G."/>
            <person name="Ni X.B."/>
            <person name="Tian J.H."/>
            <person name="Sheng Y."/>
            <person name="Liu T."/>
            <person name="Pan Y.S."/>
            <person name="Xia L.Y."/>
            <person name="Li J."/>
            <person name="Zhao F."/>
            <person name="Cao W.C."/>
        </authorList>
    </citation>
    <scope>NUCLEOTIDE SEQUENCE</scope>
    <source>
        <strain evidence="2">Rsan-2018</strain>
    </source>
</reference>
<evidence type="ECO:0000259" key="1">
    <source>
        <dbReference type="PROSITE" id="PS51783"/>
    </source>
</evidence>
<name>A0A9D4Q7Z6_RHISA</name>
<sequence>MTYTYPISVNHRELVYVLEEEEAIKYCDHVHGKWHFSEIRAIFSRRYLLQNIALEIFLASRTVLLVGLLGRDCPLRFFFRRRRFLTLQEPTKTTPSCTLMVARVTV</sequence>
<keyword evidence="3" id="KW-1185">Reference proteome</keyword>
<dbReference type="Gene3D" id="2.30.29.30">
    <property type="entry name" value="Pleckstrin-homology domain (PH domain)/Phosphotyrosine-binding domain (PTB)"/>
    <property type="match status" value="1"/>
</dbReference>
<dbReference type="SUPFAM" id="SSF50729">
    <property type="entry name" value="PH domain-like"/>
    <property type="match status" value="1"/>
</dbReference>
<protein>
    <recommendedName>
        <fullName evidence="1">BEACH-type PH domain-containing protein</fullName>
    </recommendedName>
</protein>
<evidence type="ECO:0000313" key="3">
    <source>
        <dbReference type="Proteomes" id="UP000821837"/>
    </source>
</evidence>
<dbReference type="VEuPathDB" id="VectorBase:RSAN_056112"/>
<dbReference type="AlphaFoldDB" id="A0A9D4Q7Z6"/>
<evidence type="ECO:0000313" key="2">
    <source>
        <dbReference type="EMBL" id="KAH7970059.1"/>
    </source>
</evidence>
<dbReference type="Proteomes" id="UP000821837">
    <property type="component" value="Unassembled WGS sequence"/>
</dbReference>
<feature type="domain" description="BEACH-type PH" evidence="1">
    <location>
        <begin position="1"/>
        <end position="82"/>
    </location>
</feature>
<dbReference type="InterPro" id="IPR023362">
    <property type="entry name" value="PH-BEACH_dom"/>
</dbReference>
<comment type="caution">
    <text evidence="2">The sequence shown here is derived from an EMBL/GenBank/DDBJ whole genome shotgun (WGS) entry which is preliminary data.</text>
</comment>
<dbReference type="PROSITE" id="PS51783">
    <property type="entry name" value="PH_BEACH"/>
    <property type="match status" value="1"/>
</dbReference>
<reference evidence="2" key="2">
    <citation type="submission" date="2021-09" db="EMBL/GenBank/DDBJ databases">
        <authorList>
            <person name="Jia N."/>
            <person name="Wang J."/>
            <person name="Shi W."/>
            <person name="Du L."/>
            <person name="Sun Y."/>
            <person name="Zhan W."/>
            <person name="Jiang J."/>
            <person name="Wang Q."/>
            <person name="Zhang B."/>
            <person name="Ji P."/>
            <person name="Sakyi L.B."/>
            <person name="Cui X."/>
            <person name="Yuan T."/>
            <person name="Jiang B."/>
            <person name="Yang W."/>
            <person name="Lam T.T.-Y."/>
            <person name="Chang Q."/>
            <person name="Ding S."/>
            <person name="Wang X."/>
            <person name="Zhu J."/>
            <person name="Ruan X."/>
            <person name="Zhao L."/>
            <person name="Wei J."/>
            <person name="Que T."/>
            <person name="Du C."/>
            <person name="Cheng J."/>
            <person name="Dai P."/>
            <person name="Han X."/>
            <person name="Huang E."/>
            <person name="Gao Y."/>
            <person name="Liu J."/>
            <person name="Shao H."/>
            <person name="Ye R."/>
            <person name="Li L."/>
            <person name="Wei W."/>
            <person name="Wang X."/>
            <person name="Wang C."/>
            <person name="Huo Q."/>
            <person name="Li W."/>
            <person name="Guo W."/>
            <person name="Chen H."/>
            <person name="Chen S."/>
            <person name="Zhou L."/>
            <person name="Zhou L."/>
            <person name="Ni X."/>
            <person name="Tian J."/>
            <person name="Zhou Y."/>
            <person name="Sheng Y."/>
            <person name="Liu T."/>
            <person name="Pan Y."/>
            <person name="Xia L."/>
            <person name="Li J."/>
            <person name="Zhao F."/>
            <person name="Cao W."/>
        </authorList>
    </citation>
    <scope>NUCLEOTIDE SEQUENCE</scope>
    <source>
        <strain evidence="2">Rsan-2018</strain>
        <tissue evidence="2">Larvae</tissue>
    </source>
</reference>